<proteinExistence type="predicted"/>
<dbReference type="Pfam" id="PF13469">
    <property type="entry name" value="Sulfotransfer_3"/>
    <property type="match status" value="1"/>
</dbReference>
<organism evidence="2 3">
    <name type="scientific">Candidatus Polarisedimenticola svalbardensis</name>
    <dbReference type="NCBI Taxonomy" id="2886004"/>
    <lineage>
        <taxon>Bacteria</taxon>
        <taxon>Pseudomonadati</taxon>
        <taxon>Acidobacteriota</taxon>
        <taxon>Candidatus Polarisedimenticolia</taxon>
        <taxon>Candidatus Polarisedimenticolales</taxon>
        <taxon>Candidatus Polarisedimenticolaceae</taxon>
        <taxon>Candidatus Polarisedimenticola</taxon>
    </lineage>
</organism>
<accession>A0A8J6Y3X2</accession>
<gene>
    <name evidence="2" type="ORF">IFK94_12070</name>
</gene>
<dbReference type="AlphaFoldDB" id="A0A8J6Y3X2"/>
<dbReference type="SUPFAM" id="SSF52540">
    <property type="entry name" value="P-loop containing nucleoside triphosphate hydrolases"/>
    <property type="match status" value="1"/>
</dbReference>
<reference evidence="2 3" key="1">
    <citation type="submission" date="2020-08" db="EMBL/GenBank/DDBJ databases">
        <title>Acidobacteriota in marine sediments use diverse sulfur dissimilation pathways.</title>
        <authorList>
            <person name="Wasmund K."/>
        </authorList>
    </citation>
    <scope>NUCLEOTIDE SEQUENCE [LARGE SCALE GENOMIC DNA]</scope>
    <source>
        <strain evidence="2">MAG AM4</strain>
    </source>
</reference>
<dbReference type="PANTHER" id="PTHR12788:SF10">
    <property type="entry name" value="PROTEIN-TYROSINE SULFOTRANSFERASE"/>
    <property type="match status" value="1"/>
</dbReference>
<dbReference type="PANTHER" id="PTHR12788">
    <property type="entry name" value="PROTEIN-TYROSINE SULFOTRANSFERASE 2"/>
    <property type="match status" value="1"/>
</dbReference>
<dbReference type="Proteomes" id="UP000648239">
    <property type="component" value="Unassembled WGS sequence"/>
</dbReference>
<keyword evidence="1" id="KW-0808">Transferase</keyword>
<evidence type="ECO:0000313" key="3">
    <source>
        <dbReference type="Proteomes" id="UP000648239"/>
    </source>
</evidence>
<evidence type="ECO:0000313" key="2">
    <source>
        <dbReference type="EMBL" id="MBD3868854.1"/>
    </source>
</evidence>
<dbReference type="Gene3D" id="3.40.50.300">
    <property type="entry name" value="P-loop containing nucleotide triphosphate hydrolases"/>
    <property type="match status" value="1"/>
</dbReference>
<evidence type="ECO:0000256" key="1">
    <source>
        <dbReference type="ARBA" id="ARBA00022679"/>
    </source>
</evidence>
<protein>
    <submittedName>
        <fullName evidence="2">Sulfotransferase</fullName>
    </submittedName>
</protein>
<dbReference type="EMBL" id="JACXWD010000046">
    <property type="protein sequence ID" value="MBD3868854.1"/>
    <property type="molecule type" value="Genomic_DNA"/>
</dbReference>
<name>A0A8J6Y3X2_9BACT</name>
<comment type="caution">
    <text evidence="2">The sequence shown here is derived from an EMBL/GenBank/DDBJ whole genome shotgun (WGS) entry which is preliminary data.</text>
</comment>
<dbReference type="InterPro" id="IPR027417">
    <property type="entry name" value="P-loop_NTPase"/>
</dbReference>
<dbReference type="InterPro" id="IPR026634">
    <property type="entry name" value="TPST-like"/>
</dbReference>
<sequence length="289" mass="33917">MKLEQPIFIIGIGRSGSTVVHNILAHHPNLSWLSAVGKRYPAKPGRNRMLMQALDVPVLGSMLAKRFTPWECFDFWEHHAKGFRRTCRDLVPGDVTERNKKKMRKVLAELTTPKRNRLMFKATGWPRIGYLREIFPDARFIHVLRDGRAVVNSMINVGWWLGYQGPQNWRWGELNEEHKAEWERHNRSYVALAAIQWKIAMEAVEQGRQYLGDDQFFELRYETLLSDPVNTMRRVLEFAGLPWRDSFQRSVESYGLRNMNVRWTSELTVDQQQTVQDVLAPALHRLNYE</sequence>
<dbReference type="GO" id="GO:0008476">
    <property type="term" value="F:protein-tyrosine sulfotransferase activity"/>
    <property type="evidence" value="ECO:0007669"/>
    <property type="project" value="InterPro"/>
</dbReference>